<protein>
    <submittedName>
        <fullName evidence="1">Uncharacterized protein</fullName>
    </submittedName>
</protein>
<dbReference type="AlphaFoldDB" id="A0A0A2FDL0"/>
<proteinExistence type="predicted"/>
<comment type="caution">
    <text evidence="1">The sequence shown here is derived from an EMBL/GenBank/DDBJ whole genome shotgun (WGS) entry which is preliminary data.</text>
</comment>
<evidence type="ECO:0000313" key="1">
    <source>
        <dbReference type="EMBL" id="KGN89088.1"/>
    </source>
</evidence>
<evidence type="ECO:0000313" key="2">
    <source>
        <dbReference type="Proteomes" id="UP000030146"/>
    </source>
</evidence>
<dbReference type="Proteomes" id="UP000030146">
    <property type="component" value="Unassembled WGS sequence"/>
</dbReference>
<organism evidence="1 2">
    <name type="scientific">Porphyromonas gulae</name>
    <dbReference type="NCBI Taxonomy" id="111105"/>
    <lineage>
        <taxon>Bacteria</taxon>
        <taxon>Pseudomonadati</taxon>
        <taxon>Bacteroidota</taxon>
        <taxon>Bacteroidia</taxon>
        <taxon>Bacteroidales</taxon>
        <taxon>Porphyromonadaceae</taxon>
        <taxon>Porphyromonas</taxon>
    </lineage>
</organism>
<name>A0A0A2FDL0_9PORP</name>
<gene>
    <name evidence="1" type="ORF">HR15_04350</name>
</gene>
<dbReference type="EMBL" id="JRAK01000066">
    <property type="protein sequence ID" value="KGN89088.1"/>
    <property type="molecule type" value="Genomic_DNA"/>
</dbReference>
<sequence>MGLEGELWRGSQRGEKRGIRSSSYFPLFENVKNDRAETCRQKDLSFIKLDGSGLKKRGAGKFFFCHRK</sequence>
<accession>A0A0A2FDL0</accession>
<keyword evidence="2" id="KW-1185">Reference proteome</keyword>
<reference evidence="1 2" key="1">
    <citation type="submission" date="2014-08" db="EMBL/GenBank/DDBJ databases">
        <title>Porphyromonas gulae strain:COT-052_OH3439 Genome sequencing.</title>
        <authorList>
            <person name="Wallis C."/>
            <person name="Deusch O."/>
            <person name="O'Flynn C."/>
            <person name="Davis I."/>
            <person name="Jospin G."/>
            <person name="Darling A.E."/>
            <person name="Coil D.A."/>
            <person name="Alexiev A."/>
            <person name="Horsfall A."/>
            <person name="Kirkwood N."/>
            <person name="Harris S."/>
            <person name="Eisen J.A."/>
        </authorList>
    </citation>
    <scope>NUCLEOTIDE SEQUENCE [LARGE SCALE GENOMIC DNA]</scope>
    <source>
        <strain evidence="2">COT-052 OH3439</strain>
    </source>
</reference>